<evidence type="ECO:0000313" key="2">
    <source>
        <dbReference type="Proteomes" id="UP000790709"/>
    </source>
</evidence>
<keyword evidence="2" id="KW-1185">Reference proteome</keyword>
<protein>
    <submittedName>
        <fullName evidence="1">Uncharacterized protein</fullName>
    </submittedName>
</protein>
<comment type="caution">
    <text evidence="1">The sequence shown here is derived from an EMBL/GenBank/DDBJ whole genome shotgun (WGS) entry which is preliminary data.</text>
</comment>
<organism evidence="1 2">
    <name type="scientific">Leucogyrophana mollusca</name>
    <dbReference type="NCBI Taxonomy" id="85980"/>
    <lineage>
        <taxon>Eukaryota</taxon>
        <taxon>Fungi</taxon>
        <taxon>Dikarya</taxon>
        <taxon>Basidiomycota</taxon>
        <taxon>Agaricomycotina</taxon>
        <taxon>Agaricomycetes</taxon>
        <taxon>Agaricomycetidae</taxon>
        <taxon>Boletales</taxon>
        <taxon>Boletales incertae sedis</taxon>
        <taxon>Leucogyrophana</taxon>
    </lineage>
</organism>
<dbReference type="Proteomes" id="UP000790709">
    <property type="component" value="Unassembled WGS sequence"/>
</dbReference>
<gene>
    <name evidence="1" type="ORF">BV22DRAFT_135355</name>
</gene>
<evidence type="ECO:0000313" key="1">
    <source>
        <dbReference type="EMBL" id="KAH7929398.1"/>
    </source>
</evidence>
<dbReference type="EMBL" id="MU266342">
    <property type="protein sequence ID" value="KAH7929398.1"/>
    <property type="molecule type" value="Genomic_DNA"/>
</dbReference>
<sequence>MVSTRASSRREAAAAGDALVVAQSSSTPSINTMPTELLLMIFKGVYAAHRTGQVGSQSDPNSNSDSDSDSDSDSSDDWIPADPLSPSYFPLALTRVCTAWRDIMSTVPEFWTRLVIFVDNDPTPLSQVESWLEWSRDLPLDILVTRRPDRFEEDDPDENDRVDCLIDVIYGDIERCQRLCFDVILASSLPPLDIFNHLVAPHLATFTLECRVDDGPRPDVMPALLARLLREEIVASSTLGGGIDSLLDNAEPSASVDGPSITSDVLSNQDEENSEEDSDSGSSDDESDDWDSDDWDFEIPNINSLVLDGRNFCNAFLDPCEFLGWKGHLDVNTLQRLKIAHYKPTEGERKLSLYDLLAALSEEAYHLGSLEIEDIDFQEWRLDEVFYIRQKCLYELSITDIKSELAVAELFRISVFSIDTIRITRCPINSLRLIPDQCTTEEFYFEEIDENQDFRRPLRNWDGSVLVFDKCPGFNDRFLAQMSREPWICKDVAELNINNCPNFTVRALKKMMKKRRDTAALDGQWGADENLRWKDFSAVRPITSLCVHGGPLLSAKDEAWFLDIMKSRGSSFHWTTEAVKEKSKLLF</sequence>
<reference evidence="1" key="1">
    <citation type="journal article" date="2021" name="New Phytol.">
        <title>Evolutionary innovations through gain and loss of genes in the ectomycorrhizal Boletales.</title>
        <authorList>
            <person name="Wu G."/>
            <person name="Miyauchi S."/>
            <person name="Morin E."/>
            <person name="Kuo A."/>
            <person name="Drula E."/>
            <person name="Varga T."/>
            <person name="Kohler A."/>
            <person name="Feng B."/>
            <person name="Cao Y."/>
            <person name="Lipzen A."/>
            <person name="Daum C."/>
            <person name="Hundley H."/>
            <person name="Pangilinan J."/>
            <person name="Johnson J."/>
            <person name="Barry K."/>
            <person name="LaButti K."/>
            <person name="Ng V."/>
            <person name="Ahrendt S."/>
            <person name="Min B."/>
            <person name="Choi I.G."/>
            <person name="Park H."/>
            <person name="Plett J.M."/>
            <person name="Magnuson J."/>
            <person name="Spatafora J.W."/>
            <person name="Nagy L.G."/>
            <person name="Henrissat B."/>
            <person name="Grigoriev I.V."/>
            <person name="Yang Z.L."/>
            <person name="Xu J."/>
            <person name="Martin F.M."/>
        </authorList>
    </citation>
    <scope>NUCLEOTIDE SEQUENCE</scope>
    <source>
        <strain evidence="1">KUC20120723A-06</strain>
    </source>
</reference>
<accession>A0ACB8BX26</accession>
<name>A0ACB8BX26_9AGAM</name>
<proteinExistence type="predicted"/>